<sequence length="151" mass="16054">MLMTTNQPPEPLTPAKATEILHANFAPWILALNLTVEQTTPTHTTVRLPWSPSLAREGGTLCGQALMAAADTTTVLAISAARGAFCPMTTVQQNTTFQRPIQEKDVLITAHITKLGRTLAFTDITMTPPPTPGDPQSPPAAHATTVYAILG</sequence>
<dbReference type="Gene3D" id="3.10.129.10">
    <property type="entry name" value="Hotdog Thioesterase"/>
    <property type="match status" value="1"/>
</dbReference>
<dbReference type="EMBL" id="BAAAQM010000008">
    <property type="protein sequence ID" value="GAA1962074.1"/>
    <property type="molecule type" value="Genomic_DNA"/>
</dbReference>
<dbReference type="SUPFAM" id="SSF54637">
    <property type="entry name" value="Thioesterase/thiol ester dehydrase-isomerase"/>
    <property type="match status" value="1"/>
</dbReference>
<dbReference type="Pfam" id="PF03061">
    <property type="entry name" value="4HBT"/>
    <property type="match status" value="1"/>
</dbReference>
<dbReference type="Proteomes" id="UP001499854">
    <property type="component" value="Unassembled WGS sequence"/>
</dbReference>
<organism evidence="2 3">
    <name type="scientific">Catenulispora subtropica</name>
    <dbReference type="NCBI Taxonomy" id="450798"/>
    <lineage>
        <taxon>Bacteria</taxon>
        <taxon>Bacillati</taxon>
        <taxon>Actinomycetota</taxon>
        <taxon>Actinomycetes</taxon>
        <taxon>Catenulisporales</taxon>
        <taxon>Catenulisporaceae</taxon>
        <taxon>Catenulispora</taxon>
    </lineage>
</organism>
<evidence type="ECO:0000259" key="1">
    <source>
        <dbReference type="Pfam" id="PF03061"/>
    </source>
</evidence>
<evidence type="ECO:0000313" key="2">
    <source>
        <dbReference type="EMBL" id="GAA1962074.1"/>
    </source>
</evidence>
<reference evidence="2 3" key="1">
    <citation type="journal article" date="2019" name="Int. J. Syst. Evol. Microbiol.">
        <title>The Global Catalogue of Microorganisms (GCM) 10K type strain sequencing project: providing services to taxonomists for standard genome sequencing and annotation.</title>
        <authorList>
            <consortium name="The Broad Institute Genomics Platform"/>
            <consortium name="The Broad Institute Genome Sequencing Center for Infectious Disease"/>
            <person name="Wu L."/>
            <person name="Ma J."/>
        </authorList>
    </citation>
    <scope>NUCLEOTIDE SEQUENCE [LARGE SCALE GENOMIC DNA]</scope>
    <source>
        <strain evidence="2 3">JCM 16013</strain>
    </source>
</reference>
<dbReference type="InterPro" id="IPR029069">
    <property type="entry name" value="HotDog_dom_sf"/>
</dbReference>
<comment type="caution">
    <text evidence="2">The sequence shown here is derived from an EMBL/GenBank/DDBJ whole genome shotgun (WGS) entry which is preliminary data.</text>
</comment>
<feature type="domain" description="Thioesterase" evidence="1">
    <location>
        <begin position="59"/>
        <end position="127"/>
    </location>
</feature>
<name>A0ABN2R1W5_9ACTN</name>
<gene>
    <name evidence="2" type="ORF">GCM10009838_18580</name>
</gene>
<dbReference type="CDD" id="cd03443">
    <property type="entry name" value="PaaI_thioesterase"/>
    <property type="match status" value="1"/>
</dbReference>
<protein>
    <submittedName>
        <fullName evidence="2">PaaI family thioesterase</fullName>
    </submittedName>
</protein>
<accession>A0ABN2R1W5</accession>
<keyword evidence="3" id="KW-1185">Reference proteome</keyword>
<proteinExistence type="predicted"/>
<dbReference type="InterPro" id="IPR006683">
    <property type="entry name" value="Thioestr_dom"/>
</dbReference>
<evidence type="ECO:0000313" key="3">
    <source>
        <dbReference type="Proteomes" id="UP001499854"/>
    </source>
</evidence>